<comment type="caution">
    <text evidence="14">The sequence shown here is derived from an EMBL/GenBank/DDBJ whole genome shotgun (WGS) entry which is preliminary data.</text>
</comment>
<name>A0ABT9WWX1_9BACI</name>
<evidence type="ECO:0000256" key="4">
    <source>
        <dbReference type="ARBA" id="ARBA00022679"/>
    </source>
</evidence>
<dbReference type="InterPro" id="IPR007235">
    <property type="entry name" value="Glyco_trans_28_C"/>
</dbReference>
<dbReference type="PANTHER" id="PTHR21015">
    <property type="entry name" value="UDP-N-ACETYLGLUCOSAMINE--N-ACETYLMURAMYL-(PENTAPEPTIDE) PYROPHOSPHORYL-UNDECAPRENOL N-ACETYLGLUCOSAMINE TRANSFERASE 1"/>
    <property type="match status" value="1"/>
</dbReference>
<dbReference type="InterPro" id="IPR006009">
    <property type="entry name" value="GlcNAc_MurG"/>
</dbReference>
<comment type="subcellular location">
    <subcellularLocation>
        <location evidence="10">Cell membrane</location>
        <topology evidence="10">Peripheral membrane protein</topology>
        <orientation evidence="10">Cytoplasmic side</orientation>
    </subcellularLocation>
</comment>
<sequence>MDKKKVIVFTGGGTAGHVTPNIAIMNALDQERWTFHYIGSHQGIEKELITNNGVPYHGISSGKLRRYIDLENIKDPFRVLKGIWEARKILQSLKPQVVFSKGGFVSVPVVIAAKTLGIPVFLHESDITPGLANRIAKWFAAKIFTSFEETAAYFPKKKTYVVGSPIREDLFLGDTEKGKALMGFYDDRPILTIMGGSLGSKRINEAVREVLPELLKEFQVMHLCGKGNIERKLEIVSGYKQVEYLHDELPDILAATDYVITRGGSNAIFEFLSLHKPMLIIPLPENQSRGDQILNAKSFAKNGFCLFLEEKNLVTSSLLAHLRKLQREANDMKQKMGEYDKKDAVALLAAAINEIDH</sequence>
<feature type="binding site" evidence="10">
    <location>
        <position position="167"/>
    </location>
    <ligand>
        <name>UDP-N-acetyl-alpha-D-glucosamine</name>
        <dbReference type="ChEBI" id="CHEBI:57705"/>
    </ligand>
</feature>
<dbReference type="EC" id="2.4.1.227" evidence="10"/>
<dbReference type="NCBIfam" id="NF009102">
    <property type="entry name" value="PRK12446.1"/>
    <property type="match status" value="1"/>
</dbReference>
<evidence type="ECO:0000256" key="3">
    <source>
        <dbReference type="ARBA" id="ARBA00022676"/>
    </source>
</evidence>
<keyword evidence="7 10" id="KW-0472">Membrane</keyword>
<dbReference type="PANTHER" id="PTHR21015:SF27">
    <property type="entry name" value="UDP-N-ACETYLGLUCOSAMINE--N-ACETYLMURAMYL-(PENTAPEPTIDE) PYROPHOSPHORYL-UNDECAPRENOL N-ACETYLGLUCOSAMINE TRANSFERASE"/>
    <property type="match status" value="1"/>
</dbReference>
<keyword evidence="8 10" id="KW-0131">Cell cycle</keyword>
<comment type="similarity">
    <text evidence="10">Belongs to the glycosyltransferase 28 family. MurG subfamily.</text>
</comment>
<dbReference type="NCBIfam" id="TIGR01133">
    <property type="entry name" value="murG"/>
    <property type="match status" value="1"/>
</dbReference>
<keyword evidence="11" id="KW-0175">Coiled coil</keyword>
<evidence type="ECO:0000256" key="6">
    <source>
        <dbReference type="ARBA" id="ARBA00022984"/>
    </source>
</evidence>
<dbReference type="Proteomes" id="UP001223586">
    <property type="component" value="Unassembled WGS sequence"/>
</dbReference>
<evidence type="ECO:0000256" key="5">
    <source>
        <dbReference type="ARBA" id="ARBA00022960"/>
    </source>
</evidence>
<organism evidence="14 15">
    <name type="scientific">Bacillus chungangensis</name>
    <dbReference type="NCBI Taxonomy" id="587633"/>
    <lineage>
        <taxon>Bacteria</taxon>
        <taxon>Bacillati</taxon>
        <taxon>Bacillota</taxon>
        <taxon>Bacilli</taxon>
        <taxon>Bacillales</taxon>
        <taxon>Bacillaceae</taxon>
        <taxon>Bacillus</taxon>
    </lineage>
</organism>
<dbReference type="Gene3D" id="3.40.50.2000">
    <property type="entry name" value="Glycogen Phosphorylase B"/>
    <property type="match status" value="2"/>
</dbReference>
<feature type="domain" description="Glycosyl transferase family 28 C-terminal" evidence="13">
    <location>
        <begin position="191"/>
        <end position="341"/>
    </location>
</feature>
<keyword evidence="1 10" id="KW-1003">Cell membrane</keyword>
<dbReference type="Pfam" id="PF04101">
    <property type="entry name" value="Glyco_tran_28_C"/>
    <property type="match status" value="1"/>
</dbReference>
<keyword evidence="15" id="KW-1185">Reference proteome</keyword>
<reference evidence="14 15" key="1">
    <citation type="submission" date="2023-07" db="EMBL/GenBank/DDBJ databases">
        <title>Genomic Encyclopedia of Type Strains, Phase IV (KMG-IV): sequencing the most valuable type-strain genomes for metagenomic binning, comparative biology and taxonomic classification.</title>
        <authorList>
            <person name="Goeker M."/>
        </authorList>
    </citation>
    <scope>NUCLEOTIDE SEQUENCE [LARGE SCALE GENOMIC DNA]</scope>
    <source>
        <strain evidence="14 15">DSM 23837</strain>
    </source>
</reference>
<proteinExistence type="inferred from homology"/>
<protein>
    <recommendedName>
        <fullName evidence="10">UDP-N-acetylglucosamine--N-acetylmuramyl-(pentapeptide) pyrophosphoryl-undecaprenol N-acetylglucosamine transferase</fullName>
        <ecNumber evidence="10">2.4.1.227</ecNumber>
    </recommendedName>
    <alternativeName>
        <fullName evidence="10">Undecaprenyl-PP-MurNAc-pentapeptide-UDPGlcNAc GlcNAc transferase</fullName>
    </alternativeName>
</protein>
<keyword evidence="2 10" id="KW-0132">Cell division</keyword>
<dbReference type="GO" id="GO:0016757">
    <property type="term" value="F:glycosyltransferase activity"/>
    <property type="evidence" value="ECO:0007669"/>
    <property type="project" value="UniProtKB-KW"/>
</dbReference>
<evidence type="ECO:0000259" key="12">
    <source>
        <dbReference type="Pfam" id="PF03033"/>
    </source>
</evidence>
<comment type="pathway">
    <text evidence="10">Cell wall biogenesis; peptidoglycan biosynthesis.</text>
</comment>
<keyword evidence="9 10" id="KW-0961">Cell wall biogenesis/degradation</keyword>
<gene>
    <name evidence="10" type="primary">murG</name>
    <name evidence="14" type="ORF">J2S08_003682</name>
</gene>
<feature type="domain" description="Glycosyltransferase family 28 N-terminal" evidence="12">
    <location>
        <begin position="7"/>
        <end position="145"/>
    </location>
</feature>
<dbReference type="HAMAP" id="MF_00033">
    <property type="entry name" value="MurG"/>
    <property type="match status" value="1"/>
</dbReference>
<comment type="catalytic activity">
    <reaction evidence="10">
        <text>di-trans,octa-cis-undecaprenyl diphospho-N-acetyl-alpha-D-muramoyl-L-alanyl-D-glutamyl-meso-2,6-diaminopimeloyl-D-alanyl-D-alanine + UDP-N-acetyl-alpha-D-glucosamine = di-trans,octa-cis-undecaprenyl diphospho-[N-acetyl-alpha-D-glucosaminyl-(1-&gt;4)]-N-acetyl-alpha-D-muramoyl-L-alanyl-D-glutamyl-meso-2,6-diaminopimeloyl-D-alanyl-D-alanine + UDP + H(+)</text>
        <dbReference type="Rhea" id="RHEA:31227"/>
        <dbReference type="ChEBI" id="CHEBI:15378"/>
        <dbReference type="ChEBI" id="CHEBI:57705"/>
        <dbReference type="ChEBI" id="CHEBI:58223"/>
        <dbReference type="ChEBI" id="CHEBI:61387"/>
        <dbReference type="ChEBI" id="CHEBI:61388"/>
        <dbReference type="EC" id="2.4.1.227"/>
    </reaction>
</comment>
<comment type="caution">
    <text evidence="10">Lacks conserved residue(s) required for the propagation of feature annotation.</text>
</comment>
<feature type="binding site" evidence="10">
    <location>
        <position position="292"/>
    </location>
    <ligand>
        <name>UDP-N-acetyl-alpha-D-glucosamine</name>
        <dbReference type="ChEBI" id="CHEBI:57705"/>
    </ligand>
</feature>
<evidence type="ECO:0000256" key="2">
    <source>
        <dbReference type="ARBA" id="ARBA00022618"/>
    </source>
</evidence>
<dbReference type="Pfam" id="PF03033">
    <property type="entry name" value="Glyco_transf_28"/>
    <property type="match status" value="1"/>
</dbReference>
<evidence type="ECO:0000256" key="7">
    <source>
        <dbReference type="ARBA" id="ARBA00023136"/>
    </source>
</evidence>
<dbReference type="SUPFAM" id="SSF53756">
    <property type="entry name" value="UDP-Glycosyltransferase/glycogen phosphorylase"/>
    <property type="match status" value="1"/>
</dbReference>
<dbReference type="InterPro" id="IPR004276">
    <property type="entry name" value="GlycoTrans_28_N"/>
</dbReference>
<dbReference type="CDD" id="cd03785">
    <property type="entry name" value="GT28_MurG"/>
    <property type="match status" value="1"/>
</dbReference>
<evidence type="ECO:0000256" key="9">
    <source>
        <dbReference type="ARBA" id="ARBA00023316"/>
    </source>
</evidence>
<evidence type="ECO:0000256" key="8">
    <source>
        <dbReference type="ARBA" id="ARBA00023306"/>
    </source>
</evidence>
<keyword evidence="3 10" id="KW-0328">Glycosyltransferase</keyword>
<feature type="binding site" evidence="10">
    <location>
        <begin position="14"/>
        <end position="16"/>
    </location>
    <ligand>
        <name>UDP-N-acetyl-alpha-D-glucosamine</name>
        <dbReference type="ChEBI" id="CHEBI:57705"/>
    </ligand>
</feature>
<evidence type="ECO:0000259" key="13">
    <source>
        <dbReference type="Pfam" id="PF04101"/>
    </source>
</evidence>
<evidence type="ECO:0000256" key="11">
    <source>
        <dbReference type="SAM" id="Coils"/>
    </source>
</evidence>
<evidence type="ECO:0000256" key="1">
    <source>
        <dbReference type="ARBA" id="ARBA00022475"/>
    </source>
</evidence>
<feature type="coiled-coil region" evidence="11">
    <location>
        <begin position="315"/>
        <end position="342"/>
    </location>
</feature>
<accession>A0ABT9WWX1</accession>
<dbReference type="RefSeq" id="WP_307232117.1">
    <property type="nucleotide sequence ID" value="NZ_JAUSTT010000027.1"/>
</dbReference>
<feature type="binding site" evidence="10">
    <location>
        <position position="197"/>
    </location>
    <ligand>
        <name>UDP-N-acetyl-alpha-D-glucosamine</name>
        <dbReference type="ChEBI" id="CHEBI:57705"/>
    </ligand>
</feature>
<keyword evidence="6 10" id="KW-0573">Peptidoglycan synthesis</keyword>
<keyword evidence="4 10" id="KW-0808">Transferase</keyword>
<evidence type="ECO:0000313" key="15">
    <source>
        <dbReference type="Proteomes" id="UP001223586"/>
    </source>
</evidence>
<keyword evidence="5 10" id="KW-0133">Cell shape</keyword>
<dbReference type="EMBL" id="JAUSTT010000027">
    <property type="protein sequence ID" value="MDQ0177801.1"/>
    <property type="molecule type" value="Genomic_DNA"/>
</dbReference>
<evidence type="ECO:0000256" key="10">
    <source>
        <dbReference type="HAMAP-Rule" id="MF_00033"/>
    </source>
</evidence>
<evidence type="ECO:0000313" key="14">
    <source>
        <dbReference type="EMBL" id="MDQ0177801.1"/>
    </source>
</evidence>
<comment type="function">
    <text evidence="10">Cell wall formation. Catalyzes the transfer of a GlcNAc subunit on undecaprenyl-pyrophosphoryl-MurNAc-pentapeptide (lipid intermediate I) to form undecaprenyl-pyrophosphoryl-MurNAc-(pentapeptide)GlcNAc (lipid intermediate II).</text>
</comment>